<comment type="caution">
    <text evidence="2">The sequence shown here is derived from an EMBL/GenBank/DDBJ whole genome shotgun (WGS) entry which is preliminary data.</text>
</comment>
<dbReference type="EMBL" id="VNFE01000001">
    <property type="protein sequence ID" value="TVU92438.1"/>
    <property type="molecule type" value="Genomic_DNA"/>
</dbReference>
<dbReference type="RefSeq" id="WP_144810099.1">
    <property type="nucleotide sequence ID" value="NZ_VNFE01000001.1"/>
</dbReference>
<name>A0A558JFP2_9GAMM</name>
<accession>A0A558JFP2</accession>
<feature type="chain" id="PRO_5021857480" description="Curlin minor subunit CsgB" evidence="1">
    <location>
        <begin position="32"/>
        <end position="179"/>
    </location>
</feature>
<evidence type="ECO:0000256" key="1">
    <source>
        <dbReference type="SAM" id="SignalP"/>
    </source>
</evidence>
<gene>
    <name evidence="2" type="ORF">FQP89_04760</name>
</gene>
<evidence type="ECO:0000313" key="2">
    <source>
        <dbReference type="EMBL" id="TVU92438.1"/>
    </source>
</evidence>
<feature type="signal peptide" evidence="1">
    <location>
        <begin position="1"/>
        <end position="31"/>
    </location>
</feature>
<proteinExistence type="predicted"/>
<organism evidence="2 3">
    <name type="scientific">Vreelandella titanicae</name>
    <dbReference type="NCBI Taxonomy" id="664683"/>
    <lineage>
        <taxon>Bacteria</taxon>
        <taxon>Pseudomonadati</taxon>
        <taxon>Pseudomonadota</taxon>
        <taxon>Gammaproteobacteria</taxon>
        <taxon>Oceanospirillales</taxon>
        <taxon>Halomonadaceae</taxon>
        <taxon>Vreelandella</taxon>
    </lineage>
</organism>
<evidence type="ECO:0000313" key="3">
    <source>
        <dbReference type="Proteomes" id="UP000317288"/>
    </source>
</evidence>
<dbReference type="Proteomes" id="UP000317288">
    <property type="component" value="Unassembled WGS sequence"/>
</dbReference>
<reference evidence="2 3" key="1">
    <citation type="submission" date="2019-07" db="EMBL/GenBank/DDBJ databases">
        <title>Diversity of Bacteria from Kongsfjorden, Arctic.</title>
        <authorList>
            <person name="Yu Y."/>
        </authorList>
    </citation>
    <scope>NUCLEOTIDE SEQUENCE [LARGE SCALE GENOMIC DNA]</scope>
    <source>
        <strain evidence="2 3">SM1922</strain>
    </source>
</reference>
<dbReference type="AlphaFoldDB" id="A0A558JFP2"/>
<evidence type="ECO:0008006" key="4">
    <source>
        <dbReference type="Google" id="ProtNLM"/>
    </source>
</evidence>
<keyword evidence="1" id="KW-0732">Signal</keyword>
<sequence>MKTFSYRKHMRIYFTALVAAISLTNASTLLAAGNDFTRLSEENARITQYAAGTYHNNLLKSNVSIISQNGNDNQANVTQSRSASYQMGNIAYIYQDGYNNQASISQNNGANIGLVKQVGSNHVANISQTGGQFEIKAQVTQFGQNSDIALSQSGSGLRSISVEQQNYSGYARPVTIDTN</sequence>
<protein>
    <recommendedName>
        <fullName evidence="4">Curlin minor subunit CsgB</fullName>
    </recommendedName>
</protein>